<keyword evidence="3" id="KW-1185">Reference proteome</keyword>
<dbReference type="Proteomes" id="UP000298127">
    <property type="component" value="Unassembled WGS sequence"/>
</dbReference>
<feature type="transmembrane region" description="Helical" evidence="1">
    <location>
        <begin position="204"/>
        <end position="227"/>
    </location>
</feature>
<dbReference type="AlphaFoldDB" id="A0A4Y9R931"/>
<name>A0A4Y9R931_9MICO</name>
<dbReference type="InterPro" id="IPR010767">
    <property type="entry name" value="Phage_CGC-2007_Cje0229"/>
</dbReference>
<feature type="transmembrane region" description="Helical" evidence="1">
    <location>
        <begin position="151"/>
        <end position="175"/>
    </location>
</feature>
<evidence type="ECO:0000313" key="2">
    <source>
        <dbReference type="EMBL" id="TFW00263.1"/>
    </source>
</evidence>
<evidence type="ECO:0000256" key="1">
    <source>
        <dbReference type="SAM" id="Phobius"/>
    </source>
</evidence>
<gene>
    <name evidence="2" type="ORF">E4M00_03550</name>
</gene>
<keyword evidence="1" id="KW-0472">Membrane</keyword>
<reference evidence="2 3" key="1">
    <citation type="journal article" date="2018" name="J. Microbiol.">
        <title>Leifsonia flava sp. nov., a novel actinobacterium isolated from the rhizosphere of Aquilegia viridiflora.</title>
        <authorList>
            <person name="Cai Y."/>
            <person name="Tao W.Z."/>
            <person name="Ma Y.J."/>
            <person name="Cheng J."/>
            <person name="Zhang M.Y."/>
            <person name="Zhang Y.X."/>
        </authorList>
    </citation>
    <scope>NUCLEOTIDE SEQUENCE [LARGE SCALE GENOMIC DNA]</scope>
    <source>
        <strain evidence="2 3">SYP-B2174</strain>
    </source>
</reference>
<comment type="caution">
    <text evidence="2">The sequence shown here is derived from an EMBL/GenBank/DDBJ whole genome shotgun (WGS) entry which is preliminary data.</text>
</comment>
<dbReference type="Pfam" id="PF07087">
    <property type="entry name" value="DUF1353"/>
    <property type="match status" value="1"/>
</dbReference>
<evidence type="ECO:0000313" key="3">
    <source>
        <dbReference type="Proteomes" id="UP000298127"/>
    </source>
</evidence>
<dbReference type="EMBL" id="SPQZ01000001">
    <property type="protein sequence ID" value="TFW00263.1"/>
    <property type="molecule type" value="Genomic_DNA"/>
</dbReference>
<proteinExistence type="predicted"/>
<sequence>MPFITEDGEPLASIELGQVPPDGYLLQLRRAIGYREPGGDTVVWAPAHVPDSHPTRQNSTDLASVPHFLWSFIASYGRQSAPAIVHDHRSEVAALIGDGGDPHAALEQRREDDRVFLVGLREQRVPLLRAWLMWGWVSAERYLRHALPLGLVLLVQVLFSLVAIATGIVLGIVLAITTDPIWLLLLLAPLAASFLWGRDWLMMVVLSYGSAVIAPLLIVQLLALLPFRLLEFIVELLSGGQPTQVFRPTIRPPGP</sequence>
<protein>
    <submittedName>
        <fullName evidence="2">DUF1353 domain-containing protein</fullName>
    </submittedName>
</protein>
<dbReference type="RefSeq" id="WP_135119089.1">
    <property type="nucleotide sequence ID" value="NZ_SPQZ01000001.1"/>
</dbReference>
<accession>A0A4Y9R931</accession>
<keyword evidence="1" id="KW-0812">Transmembrane</keyword>
<keyword evidence="1" id="KW-1133">Transmembrane helix</keyword>
<organism evidence="2 3">
    <name type="scientific">Orlajensenia leifsoniae</name>
    <dbReference type="NCBI Taxonomy" id="2561933"/>
    <lineage>
        <taxon>Bacteria</taxon>
        <taxon>Bacillati</taxon>
        <taxon>Actinomycetota</taxon>
        <taxon>Actinomycetes</taxon>
        <taxon>Micrococcales</taxon>
        <taxon>Microbacteriaceae</taxon>
        <taxon>Orlajensenia</taxon>
    </lineage>
</organism>
<feature type="transmembrane region" description="Helical" evidence="1">
    <location>
        <begin position="181"/>
        <end position="197"/>
    </location>
</feature>